<accession>A0A0A3AJY8</accession>
<dbReference type="InterPro" id="IPR004358">
    <property type="entry name" value="Sig_transdc_His_kin-like_C"/>
</dbReference>
<dbReference type="SMART" id="SM00387">
    <property type="entry name" value="HATPase_c"/>
    <property type="match status" value="1"/>
</dbReference>
<feature type="domain" description="Histidine kinase" evidence="17">
    <location>
        <begin position="243"/>
        <end position="450"/>
    </location>
</feature>
<dbReference type="InterPro" id="IPR050428">
    <property type="entry name" value="TCS_sensor_his_kinase"/>
</dbReference>
<comment type="subcellular location">
    <subcellularLocation>
        <location evidence="2">Cell inner membrane</location>
        <topology evidence="2">Multi-pass membrane protein</topology>
    </subcellularLocation>
</comment>
<evidence type="ECO:0000256" key="10">
    <source>
        <dbReference type="ARBA" id="ARBA00022741"/>
    </source>
</evidence>
<comment type="catalytic activity">
    <reaction evidence="1">
        <text>ATP + protein L-histidine = ADP + protein N-phospho-L-histidine.</text>
        <dbReference type="EC" id="2.7.13.3"/>
    </reaction>
</comment>
<evidence type="ECO:0000313" key="18">
    <source>
        <dbReference type="EMBL" id="KGQ69626.1"/>
    </source>
</evidence>
<dbReference type="EC" id="2.7.13.3" evidence="3"/>
<dbReference type="AlphaFoldDB" id="A0A0A3AJY8"/>
<keyword evidence="11" id="KW-0418">Kinase</keyword>
<dbReference type="PANTHER" id="PTHR45436:SF14">
    <property type="entry name" value="SENSOR PROTEIN QSEC"/>
    <property type="match status" value="1"/>
</dbReference>
<dbReference type="InterPro" id="IPR013727">
    <property type="entry name" value="2CSK_N"/>
</dbReference>
<dbReference type="Pfam" id="PF02518">
    <property type="entry name" value="HATPase_c"/>
    <property type="match status" value="1"/>
</dbReference>
<keyword evidence="7" id="KW-0597">Phosphoprotein</keyword>
<evidence type="ECO:0000256" key="8">
    <source>
        <dbReference type="ARBA" id="ARBA00022679"/>
    </source>
</evidence>
<dbReference type="PROSITE" id="PS50109">
    <property type="entry name" value="HIS_KIN"/>
    <property type="match status" value="1"/>
</dbReference>
<dbReference type="NCBIfam" id="NF007664">
    <property type="entry name" value="PRK10337.1"/>
    <property type="match status" value="1"/>
</dbReference>
<dbReference type="InterPro" id="IPR036890">
    <property type="entry name" value="HATPase_C_sf"/>
</dbReference>
<dbReference type="SUPFAM" id="SSF55874">
    <property type="entry name" value="ATPase domain of HSP90 chaperone/DNA topoisomerase II/histidine kinase"/>
    <property type="match status" value="1"/>
</dbReference>
<dbReference type="Gene3D" id="1.10.287.130">
    <property type="match status" value="1"/>
</dbReference>
<dbReference type="InterPro" id="IPR003594">
    <property type="entry name" value="HATPase_dom"/>
</dbReference>
<proteinExistence type="predicted"/>
<dbReference type="Pfam" id="PF00512">
    <property type="entry name" value="HisKA"/>
    <property type="match status" value="1"/>
</dbReference>
<dbReference type="Proteomes" id="UP000030380">
    <property type="component" value="Unassembled WGS sequence"/>
</dbReference>
<evidence type="ECO:0000256" key="15">
    <source>
        <dbReference type="ARBA" id="ARBA00023136"/>
    </source>
</evidence>
<dbReference type="PRINTS" id="PR00344">
    <property type="entry name" value="BCTRLSENSOR"/>
</dbReference>
<comment type="caution">
    <text evidence="18">The sequence shown here is derived from an EMBL/GenBank/DDBJ whole genome shotgun (WGS) entry which is preliminary data.</text>
</comment>
<sequence>MKINSLRLRLIIILSLASLLLWLGAAVIAWIKAKDETDKVFDAQQILFAQRLATSNLRQILIQQHNGKKPETVRPPHHIRKKVLDDDALAFAVFTRQGERVLSDANNGDHINFSPVRGFAKQTLDDDSWRIFWLPAAGGELMIAVGQELEYREDIVADMVFSQLLVWLAGLPILLALIVLVVSRELAPLKRLRRQLYQRSPDDNSPLDIPQLPSEIQPVVNSLNHFFNRTSSMLLRERRFTSDAAHELRSPLTALRVQTEIAQLADNNSHMRNQALNNLTGGIDRATQLIEQLLTLSRLDSVIELEQLETIKWQDLIESLLGERYFAADKKQIKLIFEQQGTPPLQKGQPLLISLMLRNLIDNAIHYCPNGSRVCVSLYADRLTVSDNGNGVNPDDLEKLGQRFYRPAGQNEKGSGLGLSIVNRIAELHHYSVKFSNLTPNGFQSEIRFR</sequence>
<dbReference type="GO" id="GO:0005524">
    <property type="term" value="F:ATP binding"/>
    <property type="evidence" value="ECO:0007669"/>
    <property type="project" value="UniProtKB-KW"/>
</dbReference>
<dbReference type="InterPro" id="IPR059132">
    <property type="entry name" value="QseC"/>
</dbReference>
<reference evidence="18 19" key="1">
    <citation type="submission" date="2014-11" db="EMBL/GenBank/DDBJ databases">
        <title>Draft genome sequence of Chelonobacter oris 1662T, associated with respiratory disease in Hermann's Tortoises.</title>
        <authorList>
            <person name="Kudirkiene E."/>
            <person name="Hansen M.J."/>
            <person name="Bojesen A.M."/>
        </authorList>
    </citation>
    <scope>NUCLEOTIDE SEQUENCE [LARGE SCALE GENOMIC DNA]</scope>
    <source>
        <strain evidence="18 19">1662</strain>
    </source>
</reference>
<keyword evidence="14" id="KW-0902">Two-component regulatory system</keyword>
<dbReference type="PANTHER" id="PTHR45436">
    <property type="entry name" value="SENSOR HISTIDINE KINASE YKOH"/>
    <property type="match status" value="1"/>
</dbReference>
<feature type="transmembrane region" description="Helical" evidence="16">
    <location>
        <begin position="164"/>
        <end position="183"/>
    </location>
</feature>
<evidence type="ECO:0000256" key="12">
    <source>
        <dbReference type="ARBA" id="ARBA00022840"/>
    </source>
</evidence>
<dbReference type="GO" id="GO:0005886">
    <property type="term" value="C:plasma membrane"/>
    <property type="evidence" value="ECO:0007669"/>
    <property type="project" value="TreeGrafter"/>
</dbReference>
<protein>
    <recommendedName>
        <fullName evidence="4">Sensor protein QseC</fullName>
        <ecNumber evidence="3">2.7.13.3</ecNumber>
    </recommendedName>
</protein>
<evidence type="ECO:0000256" key="6">
    <source>
        <dbReference type="ARBA" id="ARBA00022519"/>
    </source>
</evidence>
<evidence type="ECO:0000256" key="7">
    <source>
        <dbReference type="ARBA" id="ARBA00022553"/>
    </source>
</evidence>
<evidence type="ECO:0000256" key="9">
    <source>
        <dbReference type="ARBA" id="ARBA00022692"/>
    </source>
</evidence>
<evidence type="ECO:0000256" key="13">
    <source>
        <dbReference type="ARBA" id="ARBA00022989"/>
    </source>
</evidence>
<gene>
    <name evidence="18" type="ORF">OA57_10195</name>
</gene>
<evidence type="ECO:0000256" key="2">
    <source>
        <dbReference type="ARBA" id="ARBA00004429"/>
    </source>
</evidence>
<keyword evidence="13 16" id="KW-1133">Transmembrane helix</keyword>
<evidence type="ECO:0000256" key="11">
    <source>
        <dbReference type="ARBA" id="ARBA00022777"/>
    </source>
</evidence>
<dbReference type="InterPro" id="IPR003661">
    <property type="entry name" value="HisK_dim/P_dom"/>
</dbReference>
<keyword evidence="10" id="KW-0547">Nucleotide-binding</keyword>
<evidence type="ECO:0000256" key="5">
    <source>
        <dbReference type="ARBA" id="ARBA00022475"/>
    </source>
</evidence>
<dbReference type="FunFam" id="1.10.287.130:FF:000035">
    <property type="entry name" value="Two-component sensor histidine kinase"/>
    <property type="match status" value="1"/>
</dbReference>
<organism evidence="18 19">
    <name type="scientific">Chelonobacter oris</name>
    <dbReference type="NCBI Taxonomy" id="505317"/>
    <lineage>
        <taxon>Bacteria</taxon>
        <taxon>Pseudomonadati</taxon>
        <taxon>Pseudomonadota</taxon>
        <taxon>Gammaproteobacteria</taxon>
        <taxon>Pasteurellales</taxon>
        <taxon>Pasteurellaceae</taxon>
        <taxon>Chelonobacter</taxon>
    </lineage>
</organism>
<evidence type="ECO:0000256" key="4">
    <source>
        <dbReference type="ARBA" id="ARBA00017234"/>
    </source>
</evidence>
<evidence type="ECO:0000313" key="19">
    <source>
        <dbReference type="Proteomes" id="UP000030380"/>
    </source>
</evidence>
<evidence type="ECO:0000256" key="16">
    <source>
        <dbReference type="SAM" id="Phobius"/>
    </source>
</evidence>
<dbReference type="OrthoDB" id="9809766at2"/>
<keyword evidence="12" id="KW-0067">ATP-binding</keyword>
<keyword evidence="5" id="KW-1003">Cell membrane</keyword>
<name>A0A0A3AJY8_9PAST</name>
<keyword evidence="6" id="KW-0997">Cell inner membrane</keyword>
<dbReference type="Gene3D" id="3.30.565.10">
    <property type="entry name" value="Histidine kinase-like ATPase, C-terminal domain"/>
    <property type="match status" value="1"/>
</dbReference>
<keyword evidence="15 16" id="KW-0472">Membrane</keyword>
<dbReference type="InterPro" id="IPR036097">
    <property type="entry name" value="HisK_dim/P_sf"/>
</dbReference>
<dbReference type="Pfam" id="PF08521">
    <property type="entry name" value="2CSK_N"/>
    <property type="match status" value="1"/>
</dbReference>
<keyword evidence="9 16" id="KW-0812">Transmembrane</keyword>
<evidence type="ECO:0000256" key="3">
    <source>
        <dbReference type="ARBA" id="ARBA00012438"/>
    </source>
</evidence>
<dbReference type="CDD" id="cd00082">
    <property type="entry name" value="HisKA"/>
    <property type="match status" value="1"/>
</dbReference>
<evidence type="ECO:0000259" key="17">
    <source>
        <dbReference type="PROSITE" id="PS50109"/>
    </source>
</evidence>
<evidence type="ECO:0000256" key="14">
    <source>
        <dbReference type="ARBA" id="ARBA00023012"/>
    </source>
</evidence>
<dbReference type="GO" id="GO:0000155">
    <property type="term" value="F:phosphorelay sensor kinase activity"/>
    <property type="evidence" value="ECO:0007669"/>
    <property type="project" value="InterPro"/>
</dbReference>
<dbReference type="EMBL" id="JSUM01000015">
    <property type="protein sequence ID" value="KGQ69626.1"/>
    <property type="molecule type" value="Genomic_DNA"/>
</dbReference>
<keyword evidence="19" id="KW-1185">Reference proteome</keyword>
<keyword evidence="8" id="KW-0808">Transferase</keyword>
<dbReference type="InterPro" id="IPR005467">
    <property type="entry name" value="His_kinase_dom"/>
</dbReference>
<evidence type="ECO:0000256" key="1">
    <source>
        <dbReference type="ARBA" id="ARBA00000085"/>
    </source>
</evidence>
<dbReference type="SUPFAM" id="SSF47384">
    <property type="entry name" value="Homodimeric domain of signal transducing histidine kinase"/>
    <property type="match status" value="1"/>
</dbReference>
<dbReference type="SMART" id="SM00388">
    <property type="entry name" value="HisKA"/>
    <property type="match status" value="1"/>
</dbReference>
<dbReference type="RefSeq" id="WP_034617309.1">
    <property type="nucleotide sequence ID" value="NZ_JSUM01000015.1"/>
</dbReference>
<dbReference type="STRING" id="505317.OA57_10195"/>
<dbReference type="Gene3D" id="1.20.5.1040">
    <property type="entry name" value="Sensor protein qsec"/>
    <property type="match status" value="2"/>
</dbReference>